<evidence type="ECO:0000256" key="1">
    <source>
        <dbReference type="SAM" id="MobiDB-lite"/>
    </source>
</evidence>
<feature type="compositionally biased region" description="Pro residues" evidence="1">
    <location>
        <begin position="43"/>
        <end position="68"/>
    </location>
</feature>
<feature type="compositionally biased region" description="Low complexity" evidence="1">
    <location>
        <begin position="354"/>
        <end position="369"/>
    </location>
</feature>
<feature type="region of interest" description="Disordered" evidence="1">
    <location>
        <begin position="400"/>
        <end position="435"/>
    </location>
</feature>
<feature type="compositionally biased region" description="Polar residues" evidence="1">
    <location>
        <begin position="402"/>
        <end position="429"/>
    </location>
</feature>
<proteinExistence type="predicted"/>
<evidence type="ECO:0000313" key="2">
    <source>
        <dbReference type="EMBL" id="CAE4623387.1"/>
    </source>
</evidence>
<sequence>MAAQERAKQAQEKQQQEEQKKLSEKKENDISPPSFDLLSSEELPPPSIEDVPPPIEDVPPPIEAVPPPSFEALAAPPVVEAPPPVYEEELLVPMVAAPSAPPLTDDMHHNHEHTLAEVGITQIVPPPSTDAPPSFDQFQQQMDSTATTVEEEAFMLDEDGNVLTPEKRKAMIEEQRRIMEQIQKESRENAAAIAAARAESFDQRSGPAVAAAAGGSQIRPTASASSTSRANTETEEAPVHRTVEIGNGQHVALHGQDRTKKAIAEGTAILVQCINCQNWMQVTDTATLMFCPVCQVVSPVIQQTEVMTKEEAVQLTLDRKMAERLQNEEYEEQEEEDGPGFLERITGTGSSTYPATAQSSQQQRAPPATKSATWGDWFGSFIGSDETKNRTAEIAVARPPTAGSTANLGPVHSVSTGTERPTVLSSTTSADEDDEHQGLLVSNAASRNTSEQQQHLPGRVAKSKPLFSCVADSVSSVANAVSGALTSTTLTEDAEGNVHGVDASSLLAVTTVGRGGGGNYSSLPSDE</sequence>
<reference evidence="2" key="1">
    <citation type="submission" date="2021-01" db="EMBL/GenBank/DDBJ databases">
        <authorList>
            <person name="Corre E."/>
            <person name="Pelletier E."/>
            <person name="Niang G."/>
            <person name="Scheremetjew M."/>
            <person name="Finn R."/>
            <person name="Kale V."/>
            <person name="Holt S."/>
            <person name="Cochrane G."/>
            <person name="Meng A."/>
            <person name="Brown T."/>
            <person name="Cohen L."/>
        </authorList>
    </citation>
    <scope>NUCLEOTIDE SEQUENCE</scope>
    <source>
        <strain evidence="2">GSO104</strain>
    </source>
</reference>
<dbReference type="AlphaFoldDB" id="A0A7S4RS41"/>
<name>A0A7S4RS41_9STRA</name>
<accession>A0A7S4RS41</accession>
<feature type="region of interest" description="Disordered" evidence="1">
    <location>
        <begin position="1"/>
        <end position="68"/>
    </location>
</feature>
<feature type="compositionally biased region" description="Acidic residues" evidence="1">
    <location>
        <begin position="328"/>
        <end position="338"/>
    </location>
</feature>
<feature type="region of interest" description="Disordered" evidence="1">
    <location>
        <begin position="328"/>
        <end position="372"/>
    </location>
</feature>
<feature type="compositionally biased region" description="Low complexity" evidence="1">
    <location>
        <begin position="206"/>
        <end position="231"/>
    </location>
</feature>
<feature type="region of interest" description="Disordered" evidence="1">
    <location>
        <begin position="198"/>
        <end position="239"/>
    </location>
</feature>
<dbReference type="EMBL" id="HBNS01029753">
    <property type="protein sequence ID" value="CAE4623387.1"/>
    <property type="molecule type" value="Transcribed_RNA"/>
</dbReference>
<feature type="compositionally biased region" description="Basic and acidic residues" evidence="1">
    <location>
        <begin position="1"/>
        <end position="29"/>
    </location>
</feature>
<protein>
    <submittedName>
        <fullName evidence="2">Uncharacterized protein</fullName>
    </submittedName>
</protein>
<organism evidence="2">
    <name type="scientific">Ditylum brightwellii</name>
    <dbReference type="NCBI Taxonomy" id="49249"/>
    <lineage>
        <taxon>Eukaryota</taxon>
        <taxon>Sar</taxon>
        <taxon>Stramenopiles</taxon>
        <taxon>Ochrophyta</taxon>
        <taxon>Bacillariophyta</taxon>
        <taxon>Mediophyceae</taxon>
        <taxon>Lithodesmiophycidae</taxon>
        <taxon>Lithodesmiales</taxon>
        <taxon>Lithodesmiaceae</taxon>
        <taxon>Ditylum</taxon>
    </lineage>
</organism>
<gene>
    <name evidence="2" type="ORF">DBRI00130_LOCUS23401</name>
</gene>